<keyword evidence="6" id="KW-0378">Hydrolase</keyword>
<dbReference type="Gene3D" id="3.30.2010.10">
    <property type="entry name" value="Metalloproteases ('zincins'), catalytic domain"/>
    <property type="match status" value="1"/>
</dbReference>
<evidence type="ECO:0000256" key="3">
    <source>
        <dbReference type="ARBA" id="ARBA00022670"/>
    </source>
</evidence>
<keyword evidence="8 12" id="KW-1133">Transmembrane helix</keyword>
<name>A0A2V3ZXH2_9BACT</name>
<gene>
    <name evidence="14" type="ORF">DF185_10890</name>
</gene>
<feature type="domain" description="Peptidase M48" evidence="13">
    <location>
        <begin position="101"/>
        <end position="364"/>
    </location>
</feature>
<evidence type="ECO:0000256" key="11">
    <source>
        <dbReference type="SAM" id="Coils"/>
    </source>
</evidence>
<sequence>MIKNQVKLSKEFKSQTTKAILSIAFFTITYFILLVLALGITALCVFGGVMLIITIPKFITLALGVGLASLGFLILIFLVKFMFKSHKVDMTHLNEIKKSDEPELFNLIEEIVTEVDTKFPKKVFLSADVNASVFYNSSFWSMFLPVRKNLQIGMGLMNTVTKQELKAILSHEFGHFSQRTMKVGSYVYNVNQVIFNMLFDNESYDRLIETWANVSGYFSVFVVIAATINKGIQWVLRKLYNVVNKSYMGLSREMEFHADEIAANVTGYEPLKSSLLRFSLADHSLNTVMNFYQQKYDENLRSSNIFKEQFFVMNFIAKDDNIKITEEFPEIEVEDLNKFNKSKLVIKDQWASHPSVEDRIERLRLTKLSMKDTDKTPAVDILKDYENTQRVITEKIFADIQFKDTPTSLSLSDFSNSFVEDFSKNTFAEIYNGYYDSKNPECFEVESIGEGENVLFEELFNAEKRDLIYRFYALENDIEVIKQIINKTIPNKSFDYDGIKYTRKKGKELVEKLEQEKQALHKQIKENDIEIYKYFFNLEKSLDLPSAIKNLYINYFKFDKEHNRKFDVYARITEAVQFMNVVTPFDQIRENFRRMHRLELDFKTEIQDLLNDPLYTEEIDSEMKANFERYISKDWQYFREENYIDDNLDMLFNSIHAYVYLITRGYFFTKKELLDHQANLLQVSGVMQKEVY</sequence>
<dbReference type="InterPro" id="IPR001915">
    <property type="entry name" value="Peptidase_M48"/>
</dbReference>
<dbReference type="OrthoDB" id="9789270at2"/>
<keyword evidence="15" id="KW-1185">Reference proteome</keyword>
<dbReference type="Proteomes" id="UP000248079">
    <property type="component" value="Unassembled WGS sequence"/>
</dbReference>
<dbReference type="Pfam" id="PF01435">
    <property type="entry name" value="Peptidase_M48"/>
    <property type="match status" value="1"/>
</dbReference>
<keyword evidence="4 12" id="KW-0812">Transmembrane</keyword>
<evidence type="ECO:0000256" key="7">
    <source>
        <dbReference type="ARBA" id="ARBA00022833"/>
    </source>
</evidence>
<dbReference type="CDD" id="cd07328">
    <property type="entry name" value="M48_Ste24p_like"/>
    <property type="match status" value="1"/>
</dbReference>
<dbReference type="GO" id="GO:0046872">
    <property type="term" value="F:metal ion binding"/>
    <property type="evidence" value="ECO:0007669"/>
    <property type="project" value="UniProtKB-KW"/>
</dbReference>
<organism evidence="14 15">
    <name type="scientific">Marinifilum breve</name>
    <dbReference type="NCBI Taxonomy" id="2184082"/>
    <lineage>
        <taxon>Bacteria</taxon>
        <taxon>Pseudomonadati</taxon>
        <taxon>Bacteroidota</taxon>
        <taxon>Bacteroidia</taxon>
        <taxon>Marinilabiliales</taxon>
        <taxon>Marinifilaceae</taxon>
    </lineage>
</organism>
<evidence type="ECO:0000313" key="14">
    <source>
        <dbReference type="EMBL" id="PXY01149.1"/>
    </source>
</evidence>
<evidence type="ECO:0000256" key="8">
    <source>
        <dbReference type="ARBA" id="ARBA00022989"/>
    </source>
</evidence>
<evidence type="ECO:0000256" key="6">
    <source>
        <dbReference type="ARBA" id="ARBA00022801"/>
    </source>
</evidence>
<comment type="caution">
    <text evidence="14">The sequence shown here is derived from an EMBL/GenBank/DDBJ whole genome shotgun (WGS) entry which is preliminary data.</text>
</comment>
<keyword evidence="3" id="KW-0645">Protease</keyword>
<evidence type="ECO:0000313" key="15">
    <source>
        <dbReference type="Proteomes" id="UP000248079"/>
    </source>
</evidence>
<dbReference type="GO" id="GO:0006508">
    <property type="term" value="P:proteolysis"/>
    <property type="evidence" value="ECO:0007669"/>
    <property type="project" value="UniProtKB-KW"/>
</dbReference>
<protein>
    <recommendedName>
        <fullName evidence="13">Peptidase M48 domain-containing protein</fullName>
    </recommendedName>
</protein>
<evidence type="ECO:0000259" key="13">
    <source>
        <dbReference type="Pfam" id="PF01435"/>
    </source>
</evidence>
<dbReference type="RefSeq" id="WP_110360780.1">
    <property type="nucleotide sequence ID" value="NZ_QFLI01000004.1"/>
</dbReference>
<evidence type="ECO:0000256" key="2">
    <source>
        <dbReference type="ARBA" id="ARBA00022475"/>
    </source>
</evidence>
<evidence type="ECO:0000256" key="4">
    <source>
        <dbReference type="ARBA" id="ARBA00022692"/>
    </source>
</evidence>
<evidence type="ECO:0000256" key="10">
    <source>
        <dbReference type="ARBA" id="ARBA00023136"/>
    </source>
</evidence>
<dbReference type="AlphaFoldDB" id="A0A2V3ZXH2"/>
<keyword evidence="5" id="KW-0479">Metal-binding</keyword>
<keyword evidence="7" id="KW-0862">Zinc</keyword>
<evidence type="ECO:0000256" key="1">
    <source>
        <dbReference type="ARBA" id="ARBA00001947"/>
    </source>
</evidence>
<proteinExistence type="predicted"/>
<keyword evidence="2" id="KW-1003">Cell membrane</keyword>
<keyword evidence="11" id="KW-0175">Coiled coil</keyword>
<keyword evidence="9" id="KW-0482">Metalloprotease</keyword>
<evidence type="ECO:0000256" key="9">
    <source>
        <dbReference type="ARBA" id="ARBA00023049"/>
    </source>
</evidence>
<dbReference type="EMBL" id="QFLI01000004">
    <property type="protein sequence ID" value="PXY01149.1"/>
    <property type="molecule type" value="Genomic_DNA"/>
</dbReference>
<feature type="coiled-coil region" evidence="11">
    <location>
        <begin position="503"/>
        <end position="530"/>
    </location>
</feature>
<evidence type="ECO:0000256" key="5">
    <source>
        <dbReference type="ARBA" id="ARBA00022723"/>
    </source>
</evidence>
<feature type="transmembrane region" description="Helical" evidence="12">
    <location>
        <begin position="20"/>
        <end position="53"/>
    </location>
</feature>
<dbReference type="GO" id="GO:0004222">
    <property type="term" value="F:metalloendopeptidase activity"/>
    <property type="evidence" value="ECO:0007669"/>
    <property type="project" value="InterPro"/>
</dbReference>
<dbReference type="PANTHER" id="PTHR43221:SF2">
    <property type="entry name" value="PROTEASE HTPX HOMOLOG"/>
    <property type="match status" value="1"/>
</dbReference>
<keyword evidence="10 12" id="KW-0472">Membrane</keyword>
<accession>A0A2V3ZXH2</accession>
<dbReference type="PANTHER" id="PTHR43221">
    <property type="entry name" value="PROTEASE HTPX"/>
    <property type="match status" value="1"/>
</dbReference>
<dbReference type="InterPro" id="IPR050083">
    <property type="entry name" value="HtpX_protease"/>
</dbReference>
<reference evidence="14 15" key="1">
    <citation type="submission" date="2018-05" db="EMBL/GenBank/DDBJ databases">
        <title>Marinifilum breve JC075T sp. nov., a marine bacterium isolated from Yongle Blue Hole in the South China Sea.</title>
        <authorList>
            <person name="Fu T."/>
        </authorList>
    </citation>
    <scope>NUCLEOTIDE SEQUENCE [LARGE SCALE GENOMIC DNA]</scope>
    <source>
        <strain evidence="14 15">JC075</strain>
    </source>
</reference>
<comment type="cofactor">
    <cofactor evidence="1">
        <name>Zn(2+)</name>
        <dbReference type="ChEBI" id="CHEBI:29105"/>
    </cofactor>
</comment>
<evidence type="ECO:0000256" key="12">
    <source>
        <dbReference type="SAM" id="Phobius"/>
    </source>
</evidence>
<feature type="transmembrane region" description="Helical" evidence="12">
    <location>
        <begin position="59"/>
        <end position="83"/>
    </location>
</feature>